<keyword evidence="2" id="KW-1185">Reference proteome</keyword>
<evidence type="ECO:0000313" key="1">
    <source>
        <dbReference type="EMBL" id="MDG3013848.1"/>
    </source>
</evidence>
<dbReference type="EMBL" id="JANRHA010000002">
    <property type="protein sequence ID" value="MDG3013848.1"/>
    <property type="molecule type" value="Genomic_DNA"/>
</dbReference>
<dbReference type="InterPro" id="IPR046036">
    <property type="entry name" value="DUF5994"/>
</dbReference>
<organism evidence="1 2">
    <name type="scientific">Speluncibacter jeojiensis</name>
    <dbReference type="NCBI Taxonomy" id="2710754"/>
    <lineage>
        <taxon>Bacteria</taxon>
        <taxon>Bacillati</taxon>
        <taxon>Actinomycetota</taxon>
        <taxon>Actinomycetes</taxon>
        <taxon>Mycobacteriales</taxon>
        <taxon>Speluncibacteraceae</taxon>
        <taxon>Speluncibacter</taxon>
    </lineage>
</organism>
<proteinExistence type="predicted"/>
<dbReference type="AlphaFoldDB" id="A0A9X4M284"/>
<dbReference type="RefSeq" id="WP_332519332.1">
    <property type="nucleotide sequence ID" value="NZ_JANRHA010000002.1"/>
</dbReference>
<dbReference type="Pfam" id="PF19457">
    <property type="entry name" value="DUF5994"/>
    <property type="match status" value="1"/>
</dbReference>
<name>A0A9X4M284_9ACTN</name>
<accession>A0A9X4M284</accession>
<dbReference type="Proteomes" id="UP001152755">
    <property type="component" value="Unassembled WGS sequence"/>
</dbReference>
<protein>
    <submittedName>
        <fullName evidence="1">DUF5994 family protein</fullName>
    </submittedName>
</protein>
<sequence length="115" mass="12255">MRLTPHACGETLLDGVWWPRTANLTRELHDLISAVTPSVGVTGRITFGWNPASISQRRADLPDGVTVEDRIADQPPDVMYLFGDNGTRLSLLIIPAATHFTHAHAAMAAAGAGVG</sequence>
<gene>
    <name evidence="1" type="ORF">NVS88_04665</name>
</gene>
<evidence type="ECO:0000313" key="2">
    <source>
        <dbReference type="Proteomes" id="UP001152755"/>
    </source>
</evidence>
<reference evidence="1" key="1">
    <citation type="submission" date="2022-08" db="EMBL/GenBank/DDBJ databases">
        <title>Genome analysis of Corynebacteriales strain.</title>
        <authorList>
            <person name="Lee S.D."/>
        </authorList>
    </citation>
    <scope>NUCLEOTIDE SEQUENCE</scope>
    <source>
        <strain evidence="1">D3-21</strain>
    </source>
</reference>
<comment type="caution">
    <text evidence="1">The sequence shown here is derived from an EMBL/GenBank/DDBJ whole genome shotgun (WGS) entry which is preliminary data.</text>
</comment>